<dbReference type="PROSITE" id="PS00010">
    <property type="entry name" value="ASX_HYDROXYL"/>
    <property type="match status" value="2"/>
</dbReference>
<evidence type="ECO:0000256" key="1">
    <source>
        <dbReference type="ARBA" id="ARBA00022536"/>
    </source>
</evidence>
<dbReference type="InterPro" id="IPR000742">
    <property type="entry name" value="EGF"/>
</dbReference>
<feature type="chain" id="PRO_5035855721" evidence="7">
    <location>
        <begin position="23"/>
        <end position="516"/>
    </location>
</feature>
<feature type="transmembrane region" description="Helical" evidence="6">
    <location>
        <begin position="490"/>
        <end position="509"/>
    </location>
</feature>
<accession>A0A8T0EM61</accession>
<dbReference type="AlphaFoldDB" id="A0A8T0EM61"/>
<comment type="caution">
    <text evidence="9">The sequence shown here is derived from an EMBL/GenBank/DDBJ whole genome shotgun (WGS) entry which is preliminary data.</text>
</comment>
<evidence type="ECO:0000313" key="10">
    <source>
        <dbReference type="Proteomes" id="UP000807504"/>
    </source>
</evidence>
<dbReference type="GO" id="GO:0005509">
    <property type="term" value="F:calcium ion binding"/>
    <property type="evidence" value="ECO:0007669"/>
    <property type="project" value="InterPro"/>
</dbReference>
<evidence type="ECO:0000256" key="2">
    <source>
        <dbReference type="ARBA" id="ARBA00022729"/>
    </source>
</evidence>
<dbReference type="Pfam" id="PF07645">
    <property type="entry name" value="EGF_CA"/>
    <property type="match status" value="2"/>
</dbReference>
<evidence type="ECO:0000256" key="6">
    <source>
        <dbReference type="SAM" id="Phobius"/>
    </source>
</evidence>
<keyword evidence="4" id="KW-1015">Disulfide bond</keyword>
<dbReference type="PROSITE" id="PS00022">
    <property type="entry name" value="EGF_1"/>
    <property type="match status" value="1"/>
</dbReference>
<keyword evidence="6" id="KW-0472">Membrane</keyword>
<evidence type="ECO:0000256" key="5">
    <source>
        <dbReference type="PROSITE-ProRule" id="PRU00076"/>
    </source>
</evidence>
<feature type="domain" description="EGF-like" evidence="8">
    <location>
        <begin position="431"/>
        <end position="468"/>
    </location>
</feature>
<proteinExistence type="predicted"/>
<evidence type="ECO:0000256" key="3">
    <source>
        <dbReference type="ARBA" id="ARBA00022737"/>
    </source>
</evidence>
<keyword evidence="6" id="KW-1133">Transmembrane helix</keyword>
<dbReference type="SMART" id="SM00181">
    <property type="entry name" value="EGF"/>
    <property type="match status" value="6"/>
</dbReference>
<feature type="domain" description="EGF-like" evidence="8">
    <location>
        <begin position="384"/>
        <end position="421"/>
    </location>
</feature>
<keyword evidence="1 5" id="KW-0245">EGF-like domain</keyword>
<keyword evidence="3" id="KW-0677">Repeat</keyword>
<evidence type="ECO:0000256" key="7">
    <source>
        <dbReference type="SAM" id="SignalP"/>
    </source>
</evidence>
<dbReference type="PROSITE" id="PS01187">
    <property type="entry name" value="EGF_CA"/>
    <property type="match status" value="2"/>
</dbReference>
<sequence>MIIHFASLLAILSLLSSPGMLANLHEEEPFAHTLNELKDFYEKSFDEETLPQDALWIHPWDCEVSSNGDKICFCEPMYKQRLNQCSYCDCGYHEGNCSFTSLGEKRCSCEPGFTTDSYEGICTEMCNATKPCQNGGTCYKDVCKCSNDYTGSWCETPRWCAIGSCGYEDDVECVWDRTLRKGECHCKEDNYYYLPKEKECRECNCGSHGSCRLADDVLVCKCDENYALKSSTCERCDCGSRSVKCAFDSRDNKVCQCQKGYASKTASWSSLKTWCEICDCGEHGRCYWDEDDKICDCDDGYRSYEGKCRECICGEHGTCQIDEDGDKICTCDYGYAEMDGFCTSCDCNYLSSRRMIQINCTFENGFKQCVCPAGFETKSDFCEDINECYTSYPCPANTICINKPGTFECKCEKGFEPIDPYLDPKVSGCKDIDECSEFPCRSQLTRCVNSPGSYDCVCREGYYSTSGNYGRSYKPAYNDCYEIETQWREATIALGVIFSFIIISITFYIKKHKGSS</sequence>
<evidence type="ECO:0000313" key="9">
    <source>
        <dbReference type="EMBL" id="KAF8776827.1"/>
    </source>
</evidence>
<reference evidence="9" key="1">
    <citation type="journal article" date="2020" name="bioRxiv">
        <title>Chromosome-level reference genome of the European wasp spider Argiope bruennichi: a resource for studies on range expansion and evolutionary adaptation.</title>
        <authorList>
            <person name="Sheffer M.M."/>
            <person name="Hoppe A."/>
            <person name="Krehenwinkel H."/>
            <person name="Uhl G."/>
            <person name="Kuss A.W."/>
            <person name="Jensen L."/>
            <person name="Jensen C."/>
            <person name="Gillespie R.G."/>
            <person name="Hoff K.J."/>
            <person name="Prost S."/>
        </authorList>
    </citation>
    <scope>NUCLEOTIDE SEQUENCE</scope>
</reference>
<keyword evidence="6" id="KW-0812">Transmembrane</keyword>
<dbReference type="SUPFAM" id="SSF57196">
    <property type="entry name" value="EGF/Laminin"/>
    <property type="match status" value="2"/>
</dbReference>
<protein>
    <submittedName>
        <fullName evidence="9">Tenascin-X like protein</fullName>
    </submittedName>
</protein>
<dbReference type="CDD" id="cd00054">
    <property type="entry name" value="EGF_CA"/>
    <property type="match status" value="2"/>
</dbReference>
<feature type="signal peptide" evidence="7">
    <location>
        <begin position="1"/>
        <end position="22"/>
    </location>
</feature>
<dbReference type="Proteomes" id="UP000807504">
    <property type="component" value="Unassembled WGS sequence"/>
</dbReference>
<dbReference type="InterPro" id="IPR001881">
    <property type="entry name" value="EGF-like_Ca-bd_dom"/>
</dbReference>
<reference evidence="9" key="2">
    <citation type="submission" date="2020-06" db="EMBL/GenBank/DDBJ databases">
        <authorList>
            <person name="Sheffer M."/>
        </authorList>
    </citation>
    <scope>NUCLEOTIDE SEQUENCE</scope>
</reference>
<dbReference type="Gene3D" id="2.10.25.10">
    <property type="entry name" value="Laminin"/>
    <property type="match status" value="3"/>
</dbReference>
<name>A0A8T0EM61_ARGBR</name>
<dbReference type="InterPro" id="IPR049883">
    <property type="entry name" value="NOTCH1_EGF-like"/>
</dbReference>
<dbReference type="SMART" id="SM00179">
    <property type="entry name" value="EGF_CA"/>
    <property type="match status" value="2"/>
</dbReference>
<keyword evidence="10" id="KW-1185">Reference proteome</keyword>
<evidence type="ECO:0000256" key="4">
    <source>
        <dbReference type="ARBA" id="ARBA00023157"/>
    </source>
</evidence>
<dbReference type="InterPro" id="IPR018097">
    <property type="entry name" value="EGF_Ca-bd_CS"/>
</dbReference>
<comment type="caution">
    <text evidence="5">Lacks conserved residue(s) required for the propagation of feature annotation.</text>
</comment>
<dbReference type="PANTHER" id="PTHR24039">
    <property type="entry name" value="FIBRILLIN-RELATED"/>
    <property type="match status" value="1"/>
</dbReference>
<evidence type="ECO:0000259" key="8">
    <source>
        <dbReference type="PROSITE" id="PS50026"/>
    </source>
</evidence>
<dbReference type="EMBL" id="JABXBU010002072">
    <property type="protein sequence ID" value="KAF8776827.1"/>
    <property type="molecule type" value="Genomic_DNA"/>
</dbReference>
<gene>
    <name evidence="9" type="ORF">HNY73_013770</name>
</gene>
<organism evidence="9 10">
    <name type="scientific">Argiope bruennichi</name>
    <name type="common">Wasp spider</name>
    <name type="synonym">Aranea bruennichi</name>
    <dbReference type="NCBI Taxonomy" id="94029"/>
    <lineage>
        <taxon>Eukaryota</taxon>
        <taxon>Metazoa</taxon>
        <taxon>Ecdysozoa</taxon>
        <taxon>Arthropoda</taxon>
        <taxon>Chelicerata</taxon>
        <taxon>Arachnida</taxon>
        <taxon>Araneae</taxon>
        <taxon>Araneomorphae</taxon>
        <taxon>Entelegynae</taxon>
        <taxon>Araneoidea</taxon>
        <taxon>Araneidae</taxon>
        <taxon>Argiope</taxon>
    </lineage>
</organism>
<dbReference type="PROSITE" id="PS50026">
    <property type="entry name" value="EGF_3"/>
    <property type="match status" value="2"/>
</dbReference>
<keyword evidence="2 7" id="KW-0732">Signal</keyword>
<dbReference type="InterPro" id="IPR000152">
    <property type="entry name" value="EGF-type_Asp/Asn_hydroxyl_site"/>
</dbReference>
<dbReference type="FunFam" id="2.10.25.10:FF:000038">
    <property type="entry name" value="Fibrillin 2"/>
    <property type="match status" value="2"/>
</dbReference>